<proteinExistence type="predicted"/>
<dbReference type="Proteomes" id="UP000237105">
    <property type="component" value="Unassembled WGS sequence"/>
</dbReference>
<comment type="caution">
    <text evidence="1">The sequence shown here is derived from an EMBL/GenBank/DDBJ whole genome shotgun (WGS) entry which is preliminary data.</text>
</comment>
<keyword evidence="2" id="KW-1185">Reference proteome</keyword>
<protein>
    <submittedName>
        <fullName evidence="1">Uncharacterized protein</fullName>
    </submittedName>
</protein>
<dbReference type="AlphaFoldDB" id="A0A2P5CRR2"/>
<evidence type="ECO:0000313" key="2">
    <source>
        <dbReference type="Proteomes" id="UP000237105"/>
    </source>
</evidence>
<evidence type="ECO:0000313" key="1">
    <source>
        <dbReference type="EMBL" id="PON63734.1"/>
    </source>
</evidence>
<organism evidence="1 2">
    <name type="scientific">Parasponia andersonii</name>
    <name type="common">Sponia andersonii</name>
    <dbReference type="NCBI Taxonomy" id="3476"/>
    <lineage>
        <taxon>Eukaryota</taxon>
        <taxon>Viridiplantae</taxon>
        <taxon>Streptophyta</taxon>
        <taxon>Embryophyta</taxon>
        <taxon>Tracheophyta</taxon>
        <taxon>Spermatophyta</taxon>
        <taxon>Magnoliopsida</taxon>
        <taxon>eudicotyledons</taxon>
        <taxon>Gunneridae</taxon>
        <taxon>Pentapetalae</taxon>
        <taxon>rosids</taxon>
        <taxon>fabids</taxon>
        <taxon>Rosales</taxon>
        <taxon>Cannabaceae</taxon>
        <taxon>Parasponia</taxon>
    </lineage>
</organism>
<feature type="non-terminal residue" evidence="1">
    <location>
        <position position="78"/>
    </location>
</feature>
<name>A0A2P5CRR2_PARAD</name>
<gene>
    <name evidence="1" type="ORF">PanWU01x14_128900</name>
</gene>
<sequence>MEDLGERVGILEMLIGAPTPDTTTLVEQADLHAASIAELQCTVRDNQKDMVVRYNDMLKEILALADRVQASLASMEGD</sequence>
<accession>A0A2P5CRR2</accession>
<dbReference type="EMBL" id="JXTB01000101">
    <property type="protein sequence ID" value="PON63734.1"/>
    <property type="molecule type" value="Genomic_DNA"/>
</dbReference>
<reference evidence="2" key="1">
    <citation type="submission" date="2016-06" db="EMBL/GenBank/DDBJ databases">
        <title>Parallel loss of symbiosis genes in relatives of nitrogen-fixing non-legume Parasponia.</title>
        <authorList>
            <person name="Van Velzen R."/>
            <person name="Holmer R."/>
            <person name="Bu F."/>
            <person name="Rutten L."/>
            <person name="Van Zeijl A."/>
            <person name="Liu W."/>
            <person name="Santuari L."/>
            <person name="Cao Q."/>
            <person name="Sharma T."/>
            <person name="Shen D."/>
            <person name="Roswanjaya Y."/>
            <person name="Wardhani T."/>
            <person name="Kalhor M.S."/>
            <person name="Jansen J."/>
            <person name="Van den Hoogen J."/>
            <person name="Gungor B."/>
            <person name="Hartog M."/>
            <person name="Hontelez J."/>
            <person name="Verver J."/>
            <person name="Yang W.-C."/>
            <person name="Schijlen E."/>
            <person name="Repin R."/>
            <person name="Schilthuizen M."/>
            <person name="Schranz E."/>
            <person name="Heidstra R."/>
            <person name="Miyata K."/>
            <person name="Fedorova E."/>
            <person name="Kohlen W."/>
            <person name="Bisseling T."/>
            <person name="Smit S."/>
            <person name="Geurts R."/>
        </authorList>
    </citation>
    <scope>NUCLEOTIDE SEQUENCE [LARGE SCALE GENOMIC DNA]</scope>
    <source>
        <strain evidence="2">cv. WU1-14</strain>
    </source>
</reference>